<protein>
    <submittedName>
        <fullName evidence="2">Glycosyltransferase involved in cell wall bisynthesis</fullName>
    </submittedName>
</protein>
<evidence type="ECO:0000313" key="3">
    <source>
        <dbReference type="Proteomes" id="UP000198379"/>
    </source>
</evidence>
<dbReference type="CDD" id="cd03801">
    <property type="entry name" value="GT4_PimA-like"/>
    <property type="match status" value="1"/>
</dbReference>
<sequence>MNFLIITHVKHKLKDDHYYGYGPYVKEMNIWNAHVDHVEVVGHKIDEEITRIDLPYTSKVRFTEIPQISLTSLKAIFTSFFYTPIVFFKIIGAIRRADHIHLRCPGNIGLLGCIAQIFFPKKKKTAKYAGNWDPKAKQPRSYRLQKWILQNTFLTKNISVLAYGDWPDQSKNIVSFFTATYRKEQIPEIKKSTYSMPFHIMFVGSLVPGKRPMYALEFVKTCFDQGIDVKIDFYGEGNQRPLLEKYIQDHQLQEVAVLHGNQTTETVQEAYKKSHFLLLPSKSEGWPKVVAEAMFWGVIPIVTPISCVSWMLGEGSRGILMNLNLESDVTAFAKAIKTPEILQKMTVEGQEWSHQYTLDTFESSIKELL</sequence>
<gene>
    <name evidence="2" type="ORF">SAMN06265376_106384</name>
</gene>
<keyword evidence="3" id="KW-1185">Reference proteome</keyword>
<dbReference type="RefSeq" id="WP_089372979.1">
    <property type="nucleotide sequence ID" value="NZ_BMEP01000005.1"/>
</dbReference>
<dbReference type="Gene3D" id="3.40.50.2000">
    <property type="entry name" value="Glycogen Phosphorylase B"/>
    <property type="match status" value="1"/>
</dbReference>
<dbReference type="OrthoDB" id="1395864at2"/>
<dbReference type="SUPFAM" id="SSF53756">
    <property type="entry name" value="UDP-Glycosyltransferase/glycogen phosphorylase"/>
    <property type="match status" value="1"/>
</dbReference>
<evidence type="ECO:0000313" key="2">
    <source>
        <dbReference type="EMBL" id="SNS10570.1"/>
    </source>
</evidence>
<proteinExistence type="predicted"/>
<dbReference type="Proteomes" id="UP000198379">
    <property type="component" value="Unassembled WGS sequence"/>
</dbReference>
<organism evidence="2 3">
    <name type="scientific">Dokdonia pacifica</name>
    <dbReference type="NCBI Taxonomy" id="1627892"/>
    <lineage>
        <taxon>Bacteria</taxon>
        <taxon>Pseudomonadati</taxon>
        <taxon>Bacteroidota</taxon>
        <taxon>Flavobacteriia</taxon>
        <taxon>Flavobacteriales</taxon>
        <taxon>Flavobacteriaceae</taxon>
        <taxon>Dokdonia</taxon>
    </lineage>
</organism>
<dbReference type="PANTHER" id="PTHR12526:SF630">
    <property type="entry name" value="GLYCOSYLTRANSFERASE"/>
    <property type="match status" value="1"/>
</dbReference>
<dbReference type="GO" id="GO:0016757">
    <property type="term" value="F:glycosyltransferase activity"/>
    <property type="evidence" value="ECO:0007669"/>
    <property type="project" value="InterPro"/>
</dbReference>
<dbReference type="AlphaFoldDB" id="A0A239BRH6"/>
<dbReference type="InterPro" id="IPR001296">
    <property type="entry name" value="Glyco_trans_1"/>
</dbReference>
<reference evidence="2 3" key="1">
    <citation type="submission" date="2017-06" db="EMBL/GenBank/DDBJ databases">
        <authorList>
            <person name="Kim H.J."/>
            <person name="Triplett B.A."/>
        </authorList>
    </citation>
    <scope>NUCLEOTIDE SEQUENCE [LARGE SCALE GENOMIC DNA]</scope>
    <source>
        <strain evidence="2 3">DSM 25597</strain>
    </source>
</reference>
<feature type="domain" description="Glycosyl transferase family 1" evidence="1">
    <location>
        <begin position="194"/>
        <end position="338"/>
    </location>
</feature>
<dbReference type="Pfam" id="PF00534">
    <property type="entry name" value="Glycos_transf_1"/>
    <property type="match status" value="1"/>
</dbReference>
<dbReference type="EMBL" id="FZNY01000006">
    <property type="protein sequence ID" value="SNS10570.1"/>
    <property type="molecule type" value="Genomic_DNA"/>
</dbReference>
<evidence type="ECO:0000259" key="1">
    <source>
        <dbReference type="Pfam" id="PF00534"/>
    </source>
</evidence>
<accession>A0A239BRH6</accession>
<keyword evidence="2" id="KW-0808">Transferase</keyword>
<name>A0A239BRH6_9FLAO</name>
<dbReference type="PANTHER" id="PTHR12526">
    <property type="entry name" value="GLYCOSYLTRANSFERASE"/>
    <property type="match status" value="1"/>
</dbReference>